<evidence type="ECO:0000313" key="3">
    <source>
        <dbReference type="Proteomes" id="UP000019473"/>
    </source>
</evidence>
<proteinExistence type="predicted"/>
<dbReference type="PROSITE" id="PS50007">
    <property type="entry name" value="PIPLC_X_DOMAIN"/>
    <property type="match status" value="1"/>
</dbReference>
<name>W9VRA1_9EURO</name>
<dbReference type="EMBL" id="AMGW01000007">
    <property type="protein sequence ID" value="EXJ54691.1"/>
    <property type="molecule type" value="Genomic_DNA"/>
</dbReference>
<dbReference type="InterPro" id="IPR017946">
    <property type="entry name" value="PLC-like_Pdiesterase_TIM-brl"/>
</dbReference>
<dbReference type="OrthoDB" id="1046782at2759"/>
<dbReference type="HOGENOM" id="CLU_039951_0_0_1"/>
<dbReference type="GeneID" id="19184591"/>
<dbReference type="eggNOG" id="ENOG502QUGH">
    <property type="taxonomic scope" value="Eukaryota"/>
</dbReference>
<gene>
    <name evidence="2" type="ORF">A1O7_10032</name>
</gene>
<keyword evidence="3" id="KW-1185">Reference proteome</keyword>
<dbReference type="VEuPathDB" id="FungiDB:A1O7_10032"/>
<evidence type="ECO:0000313" key="2">
    <source>
        <dbReference type="EMBL" id="EXJ54691.1"/>
    </source>
</evidence>
<dbReference type="PANTHER" id="PTHR13593:SF113">
    <property type="entry name" value="SI:DKEY-266F7.9"/>
    <property type="match status" value="1"/>
</dbReference>
<feature type="domain" description="Phosphatidylinositol-specific phospholipase C X" evidence="1">
    <location>
        <begin position="49"/>
        <end position="159"/>
    </location>
</feature>
<dbReference type="Gene3D" id="3.20.20.190">
    <property type="entry name" value="Phosphatidylinositol (PI) phosphodiesterase"/>
    <property type="match status" value="1"/>
</dbReference>
<sequence length="429" mass="49383">MSDPRNLSNWMRFLPDNWSTTKFTFPGTHNSHATDANYDDTNFPGVKDWTICQAMSIPEQLHCGVRFIDLRVGNDTSYRMRHGKAQLKNTLKDVLAWINDFLKQEKTETVLVSVKWDHDGVGEPHSMDGEIYHLWDGYGWYRKNDWPALGEVRGKAILLRRFWDQGVAKAPLNGVDLYPIYGQSWKGSPGAWSQNGDGKATDLKPSDVWDTVWKQINRASESNINDNWQHFTWLSHTGTIVGLSPATPWFYAQDLNSHLLEYLNDDGHHEDPANHRYGCIVTDFFHWAMGAEMVSRNWASQVHNPNTWHVMAKNDPFLTMDSPRGDKVQFSLTKRAVLKVSVNGQEIWRSGYDWSEESDNHMLAFEADGNLCLWRNDPHGPADKGGRSLHWNTETRKGWDTRLRFLAGPPYILVDFTISHGDVLWWPNK</sequence>
<protein>
    <recommendedName>
        <fullName evidence="1">Phosphatidylinositol-specific phospholipase C X domain-containing protein</fullName>
    </recommendedName>
</protein>
<reference evidence="2 3" key="1">
    <citation type="submission" date="2013-03" db="EMBL/GenBank/DDBJ databases">
        <title>The Genome Sequence of Cladophialophora yegresii CBS 114405.</title>
        <authorList>
            <consortium name="The Broad Institute Genomics Platform"/>
            <person name="Cuomo C."/>
            <person name="de Hoog S."/>
            <person name="Gorbushina A."/>
            <person name="Walker B."/>
            <person name="Young S.K."/>
            <person name="Zeng Q."/>
            <person name="Gargeya S."/>
            <person name="Fitzgerald M."/>
            <person name="Haas B."/>
            <person name="Abouelleil A."/>
            <person name="Allen A.W."/>
            <person name="Alvarado L."/>
            <person name="Arachchi H.M."/>
            <person name="Berlin A.M."/>
            <person name="Chapman S.B."/>
            <person name="Gainer-Dewar J."/>
            <person name="Goldberg J."/>
            <person name="Griggs A."/>
            <person name="Gujja S."/>
            <person name="Hansen M."/>
            <person name="Howarth C."/>
            <person name="Imamovic A."/>
            <person name="Ireland A."/>
            <person name="Larimer J."/>
            <person name="McCowan C."/>
            <person name="Murphy C."/>
            <person name="Pearson M."/>
            <person name="Poon T.W."/>
            <person name="Priest M."/>
            <person name="Roberts A."/>
            <person name="Saif S."/>
            <person name="Shea T."/>
            <person name="Sisk P."/>
            <person name="Sykes S."/>
            <person name="Wortman J."/>
            <person name="Nusbaum C."/>
            <person name="Birren B."/>
        </authorList>
    </citation>
    <scope>NUCLEOTIDE SEQUENCE [LARGE SCALE GENOMIC DNA]</scope>
    <source>
        <strain evidence="2 3">CBS 114405</strain>
    </source>
</reference>
<dbReference type="GO" id="GO:0008081">
    <property type="term" value="F:phosphoric diester hydrolase activity"/>
    <property type="evidence" value="ECO:0007669"/>
    <property type="project" value="InterPro"/>
</dbReference>
<dbReference type="GO" id="GO:0006629">
    <property type="term" value="P:lipid metabolic process"/>
    <property type="evidence" value="ECO:0007669"/>
    <property type="project" value="InterPro"/>
</dbReference>
<dbReference type="RefSeq" id="XP_007762206.1">
    <property type="nucleotide sequence ID" value="XM_007764016.1"/>
</dbReference>
<dbReference type="AlphaFoldDB" id="W9VRA1"/>
<dbReference type="InterPro" id="IPR051057">
    <property type="entry name" value="PI-PLC_domain"/>
</dbReference>
<dbReference type="Proteomes" id="UP000019473">
    <property type="component" value="Unassembled WGS sequence"/>
</dbReference>
<dbReference type="PANTHER" id="PTHR13593">
    <property type="match status" value="1"/>
</dbReference>
<organism evidence="2 3">
    <name type="scientific">Cladophialophora yegresii CBS 114405</name>
    <dbReference type="NCBI Taxonomy" id="1182544"/>
    <lineage>
        <taxon>Eukaryota</taxon>
        <taxon>Fungi</taxon>
        <taxon>Dikarya</taxon>
        <taxon>Ascomycota</taxon>
        <taxon>Pezizomycotina</taxon>
        <taxon>Eurotiomycetes</taxon>
        <taxon>Chaetothyriomycetidae</taxon>
        <taxon>Chaetothyriales</taxon>
        <taxon>Herpotrichiellaceae</taxon>
        <taxon>Cladophialophora</taxon>
    </lineage>
</organism>
<accession>W9VRA1</accession>
<dbReference type="InterPro" id="IPR000909">
    <property type="entry name" value="PLipase_C_PInositol-sp_X_dom"/>
</dbReference>
<comment type="caution">
    <text evidence="2">The sequence shown here is derived from an EMBL/GenBank/DDBJ whole genome shotgun (WGS) entry which is preliminary data.</text>
</comment>
<evidence type="ECO:0000259" key="1">
    <source>
        <dbReference type="Pfam" id="PF00388"/>
    </source>
</evidence>
<dbReference type="Pfam" id="PF00388">
    <property type="entry name" value="PI-PLC-X"/>
    <property type="match status" value="1"/>
</dbReference>
<dbReference type="SUPFAM" id="SSF51695">
    <property type="entry name" value="PLC-like phosphodiesterases"/>
    <property type="match status" value="1"/>
</dbReference>